<reference evidence="4 5" key="1">
    <citation type="submission" date="2017-06" db="EMBL/GenBank/DDBJ databases">
        <title>Ant-infecting Ophiocordyceps genomes reveal a high diversity of potential behavioral manipulation genes and a possible major role for enterotoxins.</title>
        <authorList>
            <person name="De Bekker C."/>
            <person name="Evans H.C."/>
            <person name="Brachmann A."/>
            <person name="Hughes D.P."/>
        </authorList>
    </citation>
    <scope>NUCLEOTIDE SEQUENCE [LARGE SCALE GENOMIC DNA]</scope>
    <source>
        <strain evidence="4 5">1348a</strain>
    </source>
</reference>
<comment type="caution">
    <text evidence="4">The sequence shown here is derived from an EMBL/GenBank/DDBJ whole genome shotgun (WGS) entry which is preliminary data.</text>
</comment>
<evidence type="ECO:0000313" key="5">
    <source>
        <dbReference type="Proteomes" id="UP000224854"/>
    </source>
</evidence>
<dbReference type="EMBL" id="NJEU01001318">
    <property type="protein sequence ID" value="PHH67775.1"/>
    <property type="molecule type" value="Genomic_DNA"/>
</dbReference>
<feature type="compositionally biased region" description="Basic residues" evidence="2">
    <location>
        <begin position="251"/>
        <end position="270"/>
    </location>
</feature>
<proteinExistence type="predicted"/>
<gene>
    <name evidence="4" type="ORF">CDD82_1135</name>
</gene>
<feature type="compositionally biased region" description="Low complexity" evidence="2">
    <location>
        <begin position="271"/>
        <end position="285"/>
    </location>
</feature>
<keyword evidence="5" id="KW-1185">Reference proteome</keyword>
<dbReference type="OrthoDB" id="3360544at2759"/>
<dbReference type="AlphaFoldDB" id="A0A2C5YE43"/>
<dbReference type="Pfam" id="PF00465">
    <property type="entry name" value="Fe-ADH"/>
    <property type="match status" value="1"/>
</dbReference>
<sequence length="351" mass="36367">MSPVTTTTTTATIAAAAPLDSIPATRPGPFDLLPELAGVAAAWRPESCYSPPPSPTTPAHGRIAASSAASSPLSSPVYTSASAILRARALSTGRPAKTSYSASSCSSAASDDSPRVVYGAGTLARLPAELNRLRLTSPLIVSSPSRMTLARHVQALIADYDSHILDSAVVSVPARVVDDAVDRISGRDVVISIGGASAVGLAKAIGCRKAIPHICIPTTYSGSEMMPLLLDASPARHSSAAVAAAAVAAGKTHRPRHKKPVDAARHRRRASTSSLSRSKSKPAASTNNMIRDPRVLPTVVIYDMNLTTSPSDRFSVSPSALAQMPDKDAAATRSAKGDETVQWSYIHLPGV</sequence>
<evidence type="ECO:0000256" key="2">
    <source>
        <dbReference type="SAM" id="MobiDB-lite"/>
    </source>
</evidence>
<name>A0A2C5YE43_9HYPO</name>
<dbReference type="GO" id="GO:0046872">
    <property type="term" value="F:metal ion binding"/>
    <property type="evidence" value="ECO:0007669"/>
    <property type="project" value="InterPro"/>
</dbReference>
<feature type="region of interest" description="Disordered" evidence="2">
    <location>
        <begin position="247"/>
        <end position="290"/>
    </location>
</feature>
<dbReference type="InterPro" id="IPR001670">
    <property type="entry name" value="ADH_Fe/GldA"/>
</dbReference>
<dbReference type="GO" id="GO:0016491">
    <property type="term" value="F:oxidoreductase activity"/>
    <property type="evidence" value="ECO:0007669"/>
    <property type="project" value="UniProtKB-KW"/>
</dbReference>
<feature type="compositionally biased region" description="Basic and acidic residues" evidence="2">
    <location>
        <begin position="325"/>
        <end position="338"/>
    </location>
</feature>
<feature type="region of interest" description="Disordered" evidence="2">
    <location>
        <begin position="50"/>
        <end position="75"/>
    </location>
</feature>
<organism evidence="4 5">
    <name type="scientific">Ophiocordyceps australis</name>
    <dbReference type="NCBI Taxonomy" id="1399860"/>
    <lineage>
        <taxon>Eukaryota</taxon>
        <taxon>Fungi</taxon>
        <taxon>Dikarya</taxon>
        <taxon>Ascomycota</taxon>
        <taxon>Pezizomycotina</taxon>
        <taxon>Sordariomycetes</taxon>
        <taxon>Hypocreomycetidae</taxon>
        <taxon>Hypocreales</taxon>
        <taxon>Ophiocordycipitaceae</taxon>
        <taxon>Ophiocordyceps</taxon>
    </lineage>
</organism>
<accession>A0A2C5YE43</accession>
<protein>
    <recommendedName>
        <fullName evidence="3">Alcohol dehydrogenase iron-type/glycerol dehydrogenase GldA domain-containing protein</fullName>
    </recommendedName>
</protein>
<evidence type="ECO:0000313" key="4">
    <source>
        <dbReference type="EMBL" id="PHH67775.1"/>
    </source>
</evidence>
<evidence type="ECO:0000256" key="1">
    <source>
        <dbReference type="ARBA" id="ARBA00023002"/>
    </source>
</evidence>
<feature type="compositionally biased region" description="Low complexity" evidence="2">
    <location>
        <begin position="64"/>
        <end position="75"/>
    </location>
</feature>
<dbReference type="Gene3D" id="3.40.50.1970">
    <property type="match status" value="1"/>
</dbReference>
<dbReference type="Proteomes" id="UP000224854">
    <property type="component" value="Unassembled WGS sequence"/>
</dbReference>
<evidence type="ECO:0000259" key="3">
    <source>
        <dbReference type="Pfam" id="PF00465"/>
    </source>
</evidence>
<feature type="region of interest" description="Disordered" evidence="2">
    <location>
        <begin position="312"/>
        <end position="338"/>
    </location>
</feature>
<dbReference type="SUPFAM" id="SSF56796">
    <property type="entry name" value="Dehydroquinate synthase-like"/>
    <property type="match status" value="1"/>
</dbReference>
<feature type="domain" description="Alcohol dehydrogenase iron-type/glycerol dehydrogenase GldA" evidence="3">
    <location>
        <begin position="114"/>
        <end position="229"/>
    </location>
</feature>
<keyword evidence="1" id="KW-0560">Oxidoreductase</keyword>